<sequence length="128" mass="12389">MTAGACVTWGFAPGASSADDGGMRASHVATALAAFLAGSTAATVLHRRAARPAAAATALPTAPVEERDAVVLPFPRPGVEHPATPAVAAPVVAAPARCGDSGGVTRAGAPCGARATAGGRCHHHPLAA</sequence>
<name>A0A1M7SZW1_9ACTN</name>
<protein>
    <submittedName>
        <fullName evidence="1">Uncharacterized protein</fullName>
    </submittedName>
</protein>
<organism evidence="1 2">
    <name type="scientific">Geodermatophilus obscurus</name>
    <dbReference type="NCBI Taxonomy" id="1861"/>
    <lineage>
        <taxon>Bacteria</taxon>
        <taxon>Bacillati</taxon>
        <taxon>Actinomycetota</taxon>
        <taxon>Actinomycetes</taxon>
        <taxon>Geodermatophilales</taxon>
        <taxon>Geodermatophilaceae</taxon>
        <taxon>Geodermatophilus</taxon>
    </lineage>
</organism>
<proteinExistence type="predicted"/>
<accession>A0A1M7SZW1</accession>
<dbReference type="Proteomes" id="UP000184428">
    <property type="component" value="Unassembled WGS sequence"/>
</dbReference>
<dbReference type="EMBL" id="FRDM01000004">
    <property type="protein sequence ID" value="SHN64053.1"/>
    <property type="molecule type" value="Genomic_DNA"/>
</dbReference>
<evidence type="ECO:0000313" key="1">
    <source>
        <dbReference type="EMBL" id="SHN64053.1"/>
    </source>
</evidence>
<dbReference type="AlphaFoldDB" id="A0A1M7SZW1"/>
<gene>
    <name evidence="1" type="ORF">SAMN05660350_01206</name>
</gene>
<reference evidence="1 2" key="1">
    <citation type="submission" date="2016-12" db="EMBL/GenBank/DDBJ databases">
        <authorList>
            <person name="Song W.-J."/>
            <person name="Kurnit D.M."/>
        </authorList>
    </citation>
    <scope>NUCLEOTIDE SEQUENCE [LARGE SCALE GENOMIC DNA]</scope>
    <source>
        <strain evidence="1 2">DSM 43162</strain>
    </source>
</reference>
<evidence type="ECO:0000313" key="2">
    <source>
        <dbReference type="Proteomes" id="UP000184428"/>
    </source>
</evidence>